<evidence type="ECO:0000313" key="2">
    <source>
        <dbReference type="Proteomes" id="UP000295055"/>
    </source>
</evidence>
<dbReference type="RefSeq" id="WP_132494551.1">
    <property type="nucleotide sequence ID" value="NZ_SMAS01000001.1"/>
</dbReference>
<sequence length="59" mass="6344">MSKPISLDVAAYKAQQAHSLVMTILEKANGKCPAELVDLITIACDLSGEIRKSLEEATK</sequence>
<proteinExistence type="predicted"/>
<comment type="caution">
    <text evidence="1">The sequence shown here is derived from an EMBL/GenBank/DDBJ whole genome shotgun (WGS) entry which is preliminary data.</text>
</comment>
<evidence type="ECO:0000313" key="1">
    <source>
        <dbReference type="EMBL" id="TCT38311.1"/>
    </source>
</evidence>
<accession>A0A4R3NSH3</accession>
<organism evidence="1 2">
    <name type="scientific">Providencia alcalifaciens</name>
    <dbReference type="NCBI Taxonomy" id="126385"/>
    <lineage>
        <taxon>Bacteria</taxon>
        <taxon>Pseudomonadati</taxon>
        <taxon>Pseudomonadota</taxon>
        <taxon>Gammaproteobacteria</taxon>
        <taxon>Enterobacterales</taxon>
        <taxon>Morganellaceae</taxon>
        <taxon>Providencia</taxon>
    </lineage>
</organism>
<dbReference type="EMBL" id="SMAS01000001">
    <property type="protein sequence ID" value="TCT38311.1"/>
    <property type="molecule type" value="Genomic_DNA"/>
</dbReference>
<dbReference type="Proteomes" id="UP000295055">
    <property type="component" value="Unassembled WGS sequence"/>
</dbReference>
<dbReference type="AlphaFoldDB" id="A0A4R3NSH3"/>
<reference evidence="1 2" key="1">
    <citation type="submission" date="2019-03" db="EMBL/GenBank/DDBJ databases">
        <title>Genomic analyses of the natural microbiome of Caenorhabditis elegans.</title>
        <authorList>
            <person name="Samuel B."/>
        </authorList>
    </citation>
    <scope>NUCLEOTIDE SEQUENCE [LARGE SCALE GENOMIC DNA]</scope>
    <source>
        <strain evidence="1 2">JUb102</strain>
    </source>
</reference>
<protein>
    <submittedName>
        <fullName evidence="1">Uncharacterized protein</fullName>
    </submittedName>
</protein>
<dbReference type="OrthoDB" id="6434572at2"/>
<gene>
    <name evidence="1" type="ORF">EC835_101310</name>
</gene>
<name>A0A4R3NSH3_9GAMM</name>